<feature type="compositionally biased region" description="Low complexity" evidence="1">
    <location>
        <begin position="11"/>
        <end position="27"/>
    </location>
</feature>
<name>G9NJV8_HYPAI</name>
<keyword evidence="3" id="KW-1185">Reference proteome</keyword>
<proteinExistence type="predicted"/>
<evidence type="ECO:0000256" key="1">
    <source>
        <dbReference type="SAM" id="MobiDB-lite"/>
    </source>
</evidence>
<evidence type="ECO:0000313" key="3">
    <source>
        <dbReference type="Proteomes" id="UP000005426"/>
    </source>
</evidence>
<dbReference type="HOGENOM" id="CLU_2378382_0_0_1"/>
<feature type="region of interest" description="Disordered" evidence="1">
    <location>
        <begin position="1"/>
        <end position="28"/>
    </location>
</feature>
<dbReference type="EMBL" id="ABDG02000017">
    <property type="protein sequence ID" value="EHK49181.1"/>
    <property type="molecule type" value="Genomic_DNA"/>
</dbReference>
<reference evidence="2 3" key="1">
    <citation type="journal article" date="2011" name="Genome Biol.">
        <title>Comparative genome sequence analysis underscores mycoparasitism as the ancestral life style of Trichoderma.</title>
        <authorList>
            <person name="Kubicek C.P."/>
            <person name="Herrera-Estrella A."/>
            <person name="Seidl-Seiboth V."/>
            <person name="Martinez D.A."/>
            <person name="Druzhinina I.S."/>
            <person name="Thon M."/>
            <person name="Zeilinger S."/>
            <person name="Casas-Flores S."/>
            <person name="Horwitz B.A."/>
            <person name="Mukherjee P.K."/>
            <person name="Mukherjee M."/>
            <person name="Kredics L."/>
            <person name="Alcaraz L.D."/>
            <person name="Aerts A."/>
            <person name="Antal Z."/>
            <person name="Atanasova L."/>
            <person name="Cervantes-Badillo M.G."/>
            <person name="Challacombe J."/>
            <person name="Chertkov O."/>
            <person name="McCluskey K."/>
            <person name="Coulpier F."/>
            <person name="Deshpande N."/>
            <person name="von Doehren H."/>
            <person name="Ebbole D.J."/>
            <person name="Esquivel-Naranjo E.U."/>
            <person name="Fekete E."/>
            <person name="Flipphi M."/>
            <person name="Glaser F."/>
            <person name="Gomez-Rodriguez E.Y."/>
            <person name="Gruber S."/>
            <person name="Han C."/>
            <person name="Henrissat B."/>
            <person name="Hermosa R."/>
            <person name="Hernandez-Onate M."/>
            <person name="Karaffa L."/>
            <person name="Kosti I."/>
            <person name="Le Crom S."/>
            <person name="Lindquist E."/>
            <person name="Lucas S."/>
            <person name="Luebeck M."/>
            <person name="Luebeck P.S."/>
            <person name="Margeot A."/>
            <person name="Metz B."/>
            <person name="Misra M."/>
            <person name="Nevalainen H."/>
            <person name="Omann M."/>
            <person name="Packer N."/>
            <person name="Perrone G."/>
            <person name="Uresti-Rivera E.E."/>
            <person name="Salamov A."/>
            <person name="Schmoll M."/>
            <person name="Seiboth B."/>
            <person name="Shapiro H."/>
            <person name="Sukno S."/>
            <person name="Tamayo-Ramos J.A."/>
            <person name="Tisch D."/>
            <person name="Wiest A."/>
            <person name="Wilkinson H.H."/>
            <person name="Zhang M."/>
            <person name="Coutinho P.M."/>
            <person name="Kenerley C.M."/>
            <person name="Monte E."/>
            <person name="Baker S.E."/>
            <person name="Grigoriev I.V."/>
        </authorList>
    </citation>
    <scope>NUCLEOTIDE SEQUENCE [LARGE SCALE GENOMIC DNA]</scope>
    <source>
        <strain evidence="3">ATCC 20476 / IMI 206040</strain>
    </source>
</reference>
<protein>
    <submittedName>
        <fullName evidence="2">Uncharacterized protein</fullName>
    </submittedName>
</protein>
<dbReference type="AlphaFoldDB" id="G9NJV8"/>
<dbReference type="Proteomes" id="UP000005426">
    <property type="component" value="Unassembled WGS sequence"/>
</dbReference>
<accession>G9NJV8</accession>
<organism evidence="2 3">
    <name type="scientific">Hypocrea atroviridis (strain ATCC 20476 / IMI 206040)</name>
    <name type="common">Trichoderma atroviride</name>
    <dbReference type="NCBI Taxonomy" id="452589"/>
    <lineage>
        <taxon>Eukaryota</taxon>
        <taxon>Fungi</taxon>
        <taxon>Dikarya</taxon>
        <taxon>Ascomycota</taxon>
        <taxon>Pezizomycotina</taxon>
        <taxon>Sordariomycetes</taxon>
        <taxon>Hypocreomycetidae</taxon>
        <taxon>Hypocreales</taxon>
        <taxon>Hypocreaceae</taxon>
        <taxon>Trichoderma</taxon>
    </lineage>
</organism>
<comment type="caution">
    <text evidence="2">The sequence shown here is derived from an EMBL/GenBank/DDBJ whole genome shotgun (WGS) entry which is preliminary data.</text>
</comment>
<feature type="non-terminal residue" evidence="2">
    <location>
        <position position="95"/>
    </location>
</feature>
<sequence length="95" mass="11045">MRLPLQDMTPSSKLYSSNSSSSSNRSSTWEWPMHRWLGLITVHTRMAISRLCPLLMPPTACTVPHLRIYAEPRARARAWNSGLIRTHTTRRRMRI</sequence>
<gene>
    <name evidence="2" type="ORF">TRIATDRAFT_255165</name>
</gene>
<evidence type="ECO:0000313" key="2">
    <source>
        <dbReference type="EMBL" id="EHK49181.1"/>
    </source>
</evidence>